<evidence type="ECO:0000256" key="1">
    <source>
        <dbReference type="ARBA" id="ARBA00023015"/>
    </source>
</evidence>
<evidence type="ECO:0000313" key="8">
    <source>
        <dbReference type="Proteomes" id="UP000194003"/>
    </source>
</evidence>
<evidence type="ECO:0000259" key="6">
    <source>
        <dbReference type="PROSITE" id="PS50977"/>
    </source>
</evidence>
<protein>
    <submittedName>
        <fullName evidence="7">Putative TetR family transcriptional regulator</fullName>
    </submittedName>
</protein>
<dbReference type="Pfam" id="PF00440">
    <property type="entry name" value="TetR_N"/>
    <property type="match status" value="1"/>
</dbReference>
<feature type="DNA-binding region" description="H-T-H motif" evidence="4">
    <location>
        <begin position="55"/>
        <end position="74"/>
    </location>
</feature>
<dbReference type="InterPro" id="IPR011075">
    <property type="entry name" value="TetR_C"/>
</dbReference>
<evidence type="ECO:0000256" key="4">
    <source>
        <dbReference type="PROSITE-ProRule" id="PRU00335"/>
    </source>
</evidence>
<dbReference type="Pfam" id="PF16925">
    <property type="entry name" value="TetR_C_13"/>
    <property type="match status" value="1"/>
</dbReference>
<dbReference type="Gene3D" id="1.10.357.10">
    <property type="entry name" value="Tetracycline Repressor, domain 2"/>
    <property type="match status" value="1"/>
</dbReference>
<keyword evidence="1" id="KW-0805">Transcription regulation</keyword>
<dbReference type="InterPro" id="IPR036271">
    <property type="entry name" value="Tet_transcr_reg_TetR-rel_C_sf"/>
</dbReference>
<sequence length="224" mass="25347">MVFPMHIPTGMHDNAPTQGSRRLTEAQKKSADATREKLLQAAYEEIHLHGFQAASLSAILKRAQMTKGALYHHFPNKLALGYAVVEEVLQEEFERDFFQYFRQKDNFIDGFLYAAEKGRDARQADLVQRGCPVNNLIHEMSPIDPGFSTRLDAIISWAVEMFESQLRIDQQKGLIRADIDPHCTALFIVAGMKGCVGLAKNVQSAERFNQCVFALIQYVQMLRA</sequence>
<dbReference type="InterPro" id="IPR009057">
    <property type="entry name" value="Homeodomain-like_sf"/>
</dbReference>
<keyword evidence="8" id="KW-1185">Reference proteome</keyword>
<dbReference type="GO" id="GO:0003677">
    <property type="term" value="F:DNA binding"/>
    <property type="evidence" value="ECO:0007669"/>
    <property type="project" value="UniProtKB-UniRule"/>
</dbReference>
<organism evidence="7 8">
    <name type="scientific">Magnetofaba australis IT-1</name>
    <dbReference type="NCBI Taxonomy" id="1434232"/>
    <lineage>
        <taxon>Bacteria</taxon>
        <taxon>Pseudomonadati</taxon>
        <taxon>Pseudomonadota</taxon>
        <taxon>Magnetococcia</taxon>
        <taxon>Magnetococcales</taxon>
        <taxon>Magnetococcaceae</taxon>
        <taxon>Magnetofaba</taxon>
    </lineage>
</organism>
<name>A0A1Y2K161_9PROT</name>
<gene>
    <name evidence="7" type="ORF">MAIT1_01352</name>
</gene>
<evidence type="ECO:0000256" key="5">
    <source>
        <dbReference type="SAM" id="MobiDB-lite"/>
    </source>
</evidence>
<dbReference type="PRINTS" id="PR00455">
    <property type="entry name" value="HTHTETR"/>
</dbReference>
<dbReference type="PANTHER" id="PTHR47506">
    <property type="entry name" value="TRANSCRIPTIONAL REGULATORY PROTEIN"/>
    <property type="match status" value="1"/>
</dbReference>
<reference evidence="7 8" key="1">
    <citation type="journal article" date="2016" name="BMC Genomics">
        <title>Combined genomic and structural analyses of a cultured magnetotactic bacterium reveals its niche adaptation to a dynamic environment.</title>
        <authorList>
            <person name="Araujo A.C."/>
            <person name="Morillo V."/>
            <person name="Cypriano J."/>
            <person name="Teixeira L.C."/>
            <person name="Leao P."/>
            <person name="Lyra S."/>
            <person name="Almeida L.G."/>
            <person name="Bazylinski D.A."/>
            <person name="Vasconcellos A.T."/>
            <person name="Abreu F."/>
            <person name="Lins U."/>
        </authorList>
    </citation>
    <scope>NUCLEOTIDE SEQUENCE [LARGE SCALE GENOMIC DNA]</scope>
    <source>
        <strain evidence="7 8">IT-1</strain>
    </source>
</reference>
<accession>A0A1Y2K161</accession>
<proteinExistence type="predicted"/>
<keyword evidence="2 4" id="KW-0238">DNA-binding</keyword>
<keyword evidence="3" id="KW-0804">Transcription</keyword>
<dbReference type="SUPFAM" id="SSF46689">
    <property type="entry name" value="Homeodomain-like"/>
    <property type="match status" value="1"/>
</dbReference>
<feature type="region of interest" description="Disordered" evidence="5">
    <location>
        <begin position="1"/>
        <end position="30"/>
    </location>
</feature>
<dbReference type="PROSITE" id="PS50977">
    <property type="entry name" value="HTH_TETR_2"/>
    <property type="match status" value="1"/>
</dbReference>
<evidence type="ECO:0000256" key="2">
    <source>
        <dbReference type="ARBA" id="ARBA00023125"/>
    </source>
</evidence>
<dbReference type="STRING" id="1434232.MAIT1_01352"/>
<dbReference type="AlphaFoldDB" id="A0A1Y2K161"/>
<evidence type="ECO:0000256" key="3">
    <source>
        <dbReference type="ARBA" id="ARBA00023163"/>
    </source>
</evidence>
<dbReference type="EMBL" id="LVJN01000020">
    <property type="protein sequence ID" value="OSM01407.1"/>
    <property type="molecule type" value="Genomic_DNA"/>
</dbReference>
<dbReference type="SUPFAM" id="SSF48498">
    <property type="entry name" value="Tetracyclin repressor-like, C-terminal domain"/>
    <property type="match status" value="1"/>
</dbReference>
<dbReference type="PANTHER" id="PTHR47506:SF1">
    <property type="entry name" value="HTH-TYPE TRANSCRIPTIONAL REGULATOR YJDC"/>
    <property type="match status" value="1"/>
</dbReference>
<evidence type="ECO:0000313" key="7">
    <source>
        <dbReference type="EMBL" id="OSM01407.1"/>
    </source>
</evidence>
<feature type="domain" description="HTH tetR-type" evidence="6">
    <location>
        <begin position="32"/>
        <end position="92"/>
    </location>
</feature>
<comment type="caution">
    <text evidence="7">The sequence shown here is derived from an EMBL/GenBank/DDBJ whole genome shotgun (WGS) entry which is preliminary data.</text>
</comment>
<dbReference type="InterPro" id="IPR001647">
    <property type="entry name" value="HTH_TetR"/>
</dbReference>
<dbReference type="Proteomes" id="UP000194003">
    <property type="component" value="Unassembled WGS sequence"/>
</dbReference>